<evidence type="ECO:0000259" key="4">
    <source>
        <dbReference type="Pfam" id="PF13193"/>
    </source>
</evidence>
<dbReference type="Pfam" id="PF13193">
    <property type="entry name" value="AMP-binding_C"/>
    <property type="match status" value="1"/>
</dbReference>
<keyword evidence="2" id="KW-0436">Ligase</keyword>
<dbReference type="Pfam" id="PF00501">
    <property type="entry name" value="AMP-binding"/>
    <property type="match status" value="1"/>
</dbReference>
<comment type="similarity">
    <text evidence="1">Belongs to the ATP-dependent AMP-binding enzyme family.</text>
</comment>
<dbReference type="PANTHER" id="PTHR43201">
    <property type="entry name" value="ACYL-COA SYNTHETASE"/>
    <property type="match status" value="1"/>
</dbReference>
<dbReference type="InterPro" id="IPR000873">
    <property type="entry name" value="AMP-dep_synth/lig_dom"/>
</dbReference>
<evidence type="ECO:0000259" key="3">
    <source>
        <dbReference type="Pfam" id="PF00501"/>
    </source>
</evidence>
<dbReference type="PANTHER" id="PTHR43201:SF5">
    <property type="entry name" value="MEDIUM-CHAIN ACYL-COA LIGASE ACSF2, MITOCHONDRIAL"/>
    <property type="match status" value="1"/>
</dbReference>
<dbReference type="AlphaFoldDB" id="A0A380TAT1"/>
<dbReference type="InterPro" id="IPR020845">
    <property type="entry name" value="AMP-binding_CS"/>
</dbReference>
<accession>A0A380TAT1</accession>
<dbReference type="InterPro" id="IPR042099">
    <property type="entry name" value="ANL_N_sf"/>
</dbReference>
<protein>
    <submittedName>
        <fullName evidence="5">AMP-dependent synthetase</fullName>
    </submittedName>
</protein>
<evidence type="ECO:0000256" key="2">
    <source>
        <dbReference type="ARBA" id="ARBA00022598"/>
    </source>
</evidence>
<dbReference type="Gene3D" id="3.30.300.30">
    <property type="match status" value="1"/>
</dbReference>
<reference evidence="5" key="1">
    <citation type="submission" date="2018-07" db="EMBL/GenBank/DDBJ databases">
        <authorList>
            <person name="Quirk P.G."/>
            <person name="Krulwich T.A."/>
        </authorList>
    </citation>
    <scope>NUCLEOTIDE SEQUENCE</scope>
</reference>
<dbReference type="PROSITE" id="PS00455">
    <property type="entry name" value="AMP_BINDING"/>
    <property type="match status" value="1"/>
</dbReference>
<sequence>MNVARLLVRAGGAAADRPALYEGAALRATYGALAERVATLAGHMRGRLGLDPGDRVALVMANCWQYVEVLFATWHAGLVAVPINAKLHPKELTFILDHTAARVAFASADLAPDLSAPALEAVIDVDSREYGALMADGAPAPIEPCRPDDTAWLFYTSGTTGRPKGAMLSHRNLLAMTLSYFADVDAITADDCIVHHAPMSHGSGMYILPHVAAAAAQVVPESRGFDPDEVFALLTCHRGVSFFAAPTMVRRLIDSPEAGRADTANLKTIVYGGGPMYVADCKRAMELLGPKLVQIYGQGESPMTITCLSRRHHTDRNHPRHEARLASVGVAHTVVEVMVADADDQPLSCGETGEVLVRGETVMTGYWRNPDATAEALRGGWLHTGDVGALDGDGFLTLKDRSKDVIISGGANIYPREVEEILLQHEGIAEASVIGQPDPEWGETVVAFIVTQPDATVTPDALERLCLDHLARFKKPKAYHFVAALPKNNTGKVLKTELRRLLSET</sequence>
<proteinExistence type="inferred from homology"/>
<gene>
    <name evidence="5" type="ORF">DF3PB_1920008</name>
</gene>
<dbReference type="Gene3D" id="3.40.50.12780">
    <property type="entry name" value="N-terminal domain of ligase-like"/>
    <property type="match status" value="1"/>
</dbReference>
<evidence type="ECO:0000256" key="1">
    <source>
        <dbReference type="ARBA" id="ARBA00006432"/>
    </source>
</evidence>
<dbReference type="EMBL" id="UIDG01000104">
    <property type="protein sequence ID" value="SUS05393.1"/>
    <property type="molecule type" value="Genomic_DNA"/>
</dbReference>
<dbReference type="GO" id="GO:0031956">
    <property type="term" value="F:medium-chain fatty acid-CoA ligase activity"/>
    <property type="evidence" value="ECO:0007669"/>
    <property type="project" value="TreeGrafter"/>
</dbReference>
<feature type="domain" description="AMP-binding enzyme C-terminal" evidence="4">
    <location>
        <begin position="417"/>
        <end position="492"/>
    </location>
</feature>
<evidence type="ECO:0000313" key="5">
    <source>
        <dbReference type="EMBL" id="SUS05393.1"/>
    </source>
</evidence>
<dbReference type="InterPro" id="IPR045851">
    <property type="entry name" value="AMP-bd_C_sf"/>
</dbReference>
<dbReference type="FunFam" id="3.30.300.30:FF:000008">
    <property type="entry name" value="2,3-dihydroxybenzoate-AMP ligase"/>
    <property type="match status" value="1"/>
</dbReference>
<dbReference type="GO" id="GO:0006631">
    <property type="term" value="P:fatty acid metabolic process"/>
    <property type="evidence" value="ECO:0007669"/>
    <property type="project" value="TreeGrafter"/>
</dbReference>
<dbReference type="SUPFAM" id="SSF56801">
    <property type="entry name" value="Acetyl-CoA synthetase-like"/>
    <property type="match status" value="1"/>
</dbReference>
<feature type="domain" description="AMP-dependent synthetase/ligase" evidence="3">
    <location>
        <begin position="14"/>
        <end position="367"/>
    </location>
</feature>
<organism evidence="5">
    <name type="scientific">metagenome</name>
    <dbReference type="NCBI Taxonomy" id="256318"/>
    <lineage>
        <taxon>unclassified sequences</taxon>
        <taxon>metagenomes</taxon>
    </lineage>
</organism>
<dbReference type="InterPro" id="IPR025110">
    <property type="entry name" value="AMP-bd_C"/>
</dbReference>
<name>A0A380TAT1_9ZZZZ</name>